<dbReference type="Proteomes" id="UP000186804">
    <property type="component" value="Unassembled WGS sequence"/>
</dbReference>
<comment type="caution">
    <text evidence="1">The sequence shown here is derived from an EMBL/GenBank/DDBJ whole genome shotgun (WGS) entry which is preliminary data.</text>
</comment>
<dbReference type="GeneID" id="92367525"/>
<name>A0A1J4MB65_9CRYT</name>
<dbReference type="VEuPathDB" id="CryptoDB:cand_033410"/>
<dbReference type="EMBL" id="LRBS01000122">
    <property type="protein sequence ID" value="OII71438.1"/>
    <property type="molecule type" value="Genomic_DNA"/>
</dbReference>
<proteinExistence type="predicted"/>
<keyword evidence="2" id="KW-1185">Reference proteome</keyword>
<protein>
    <submittedName>
        <fullName evidence="1">Uncharacterized protein</fullName>
    </submittedName>
</protein>
<evidence type="ECO:0000313" key="2">
    <source>
        <dbReference type="Proteomes" id="UP000186804"/>
    </source>
</evidence>
<evidence type="ECO:0000313" key="1">
    <source>
        <dbReference type="EMBL" id="OII71438.1"/>
    </source>
</evidence>
<reference evidence="1 2" key="1">
    <citation type="submission" date="2016-10" db="EMBL/GenBank/DDBJ databases">
        <title>Reductive evolution of mitochondrial metabolism and differential evolution of invasion-related proteins in Cryptosporidium.</title>
        <authorList>
            <person name="Liu S."/>
            <person name="Roellig D.M."/>
            <person name="Guo Y."/>
            <person name="Li N."/>
            <person name="Frace M.A."/>
            <person name="Tang K."/>
            <person name="Zhang L."/>
            <person name="Feng Y."/>
            <person name="Xiao L."/>
        </authorList>
    </citation>
    <scope>NUCLEOTIDE SEQUENCE [LARGE SCALE GENOMIC DNA]</scope>
    <source>
        <strain evidence="1">30847</strain>
    </source>
</reference>
<dbReference type="RefSeq" id="XP_067066628.1">
    <property type="nucleotide sequence ID" value="XM_067213567.1"/>
</dbReference>
<dbReference type="OrthoDB" id="10292276at2759"/>
<dbReference type="AlphaFoldDB" id="A0A1J4MB65"/>
<accession>A0A1J4MB65</accession>
<organism evidence="1 2">
    <name type="scientific">Cryptosporidium andersoni</name>
    <dbReference type="NCBI Taxonomy" id="117008"/>
    <lineage>
        <taxon>Eukaryota</taxon>
        <taxon>Sar</taxon>
        <taxon>Alveolata</taxon>
        <taxon>Apicomplexa</taxon>
        <taxon>Conoidasida</taxon>
        <taxon>Coccidia</taxon>
        <taxon>Eucoccidiorida</taxon>
        <taxon>Eimeriorina</taxon>
        <taxon>Cryptosporidiidae</taxon>
        <taxon>Cryptosporidium</taxon>
    </lineage>
</organism>
<sequence length="249" mass="29246">MYYYVGICMPPTHTIPNKYTMFLSINMKSEASSIIGVTKKWKFQRYPFKKIKESEEDLCEPLNANHSIINKLPYFIKKNLINKKWRNSVKNKARRFKLSNKGPKTIDKNTTQADTTLPNELIHEKVSPLDYSLSKFREQKSVTENNIEKDSSYINDTTNIFSETLFKTLELYNLQSKPSKLPFYKGHNNSTNIKPKYKRIPTKDLSDYVFENEIIQTIYLRPLLEDNNINEVSKYEELPVSLLLIILRT</sequence>
<gene>
    <name evidence="1" type="ORF">cand_033410</name>
</gene>